<gene>
    <name evidence="2" type="ORF">BDV95DRAFT_606565</name>
</gene>
<dbReference type="InterPro" id="IPR016193">
    <property type="entry name" value="Cytidine_deaminase-like"/>
</dbReference>
<dbReference type="Gene3D" id="3.40.140.10">
    <property type="entry name" value="Cytidine Deaminase, domain 2"/>
    <property type="match status" value="1"/>
</dbReference>
<sequence>MKTDNYLTLCLEQAANSPLRYRHGCVIVRGGKVIGQGYNEYRAGYDGGALKTGRLPARSLDGPAIAELKRKLKLKPDSNSQPDMPETTKPFTPFENMGGGGPHANTPFSMHSEMMAIHSALAASSQKPYFKLPGDTKRKARLRREATSMPVRPRFKSGALKALHLNRAKLDLALGLCQDREEEVASDTRDSGENHQVKNEKQRHHKGNNNNNNNKNSGAQQPQRHQYARKLSSHDTTAPPRSSTNTATSEEHSSNPTAKPQPPKPHIYKQGKSKTPTPALPSQPQPLLVPKRPTSQSSHSVKERKKSPRLNGADLYVARLGWKTTDSPPSRPNTCCNATEPLPSGAPPSPSPSSGSLHDELTNPGPTPAPAPKPPSKPPKGAASSKKDDSNSKQPSVLASRPCYRCISHMSAVGIKRVFWTTDSGAWEGAKVRDLVDALDTLGAAAQADNSEATAAFKKHEVLMLRRTMGGGRVK</sequence>
<keyword evidence="3" id="KW-1185">Reference proteome</keyword>
<feature type="compositionally biased region" description="Pro residues" evidence="1">
    <location>
        <begin position="365"/>
        <end position="378"/>
    </location>
</feature>
<evidence type="ECO:0000313" key="3">
    <source>
        <dbReference type="Proteomes" id="UP000481861"/>
    </source>
</evidence>
<feature type="compositionally biased region" description="Polar residues" evidence="1">
    <location>
        <begin position="234"/>
        <end position="258"/>
    </location>
</feature>
<protein>
    <submittedName>
        <fullName evidence="2">Uncharacterized protein</fullName>
    </submittedName>
</protein>
<dbReference type="GO" id="GO:0006139">
    <property type="term" value="P:nucleobase-containing compound metabolic process"/>
    <property type="evidence" value="ECO:0007669"/>
    <property type="project" value="UniProtKB-ARBA"/>
</dbReference>
<dbReference type="SUPFAM" id="SSF53927">
    <property type="entry name" value="Cytidine deaminase-like"/>
    <property type="match status" value="1"/>
</dbReference>
<feature type="compositionally biased region" description="Basic and acidic residues" evidence="1">
    <location>
        <begin position="186"/>
        <end position="200"/>
    </location>
</feature>
<dbReference type="OrthoDB" id="9972196at2759"/>
<reference evidence="2 3" key="1">
    <citation type="submission" date="2020-01" db="EMBL/GenBank/DDBJ databases">
        <authorList>
            <consortium name="DOE Joint Genome Institute"/>
            <person name="Haridas S."/>
            <person name="Albert R."/>
            <person name="Binder M."/>
            <person name="Bloem J."/>
            <person name="Labutti K."/>
            <person name="Salamov A."/>
            <person name="Andreopoulos B."/>
            <person name="Baker S.E."/>
            <person name="Barry K."/>
            <person name="Bills G."/>
            <person name="Bluhm B.H."/>
            <person name="Cannon C."/>
            <person name="Castanera R."/>
            <person name="Culley D.E."/>
            <person name="Daum C."/>
            <person name="Ezra D."/>
            <person name="Gonzalez J.B."/>
            <person name="Henrissat B."/>
            <person name="Kuo A."/>
            <person name="Liang C."/>
            <person name="Lipzen A."/>
            <person name="Lutzoni F."/>
            <person name="Magnuson J."/>
            <person name="Mondo S."/>
            <person name="Nolan M."/>
            <person name="Ohm R."/>
            <person name="Pangilinan J."/>
            <person name="Park H.-J.H."/>
            <person name="Ramirez L."/>
            <person name="Alfaro M."/>
            <person name="Sun H."/>
            <person name="Tritt A."/>
            <person name="Yoshinaga Y."/>
            <person name="Zwiers L.-H.L."/>
            <person name="Turgeon B.G."/>
            <person name="Goodwin S.B."/>
            <person name="Spatafora J.W."/>
            <person name="Crous P.W."/>
            <person name="Grigoriev I.V."/>
        </authorList>
    </citation>
    <scope>NUCLEOTIDE SEQUENCE [LARGE SCALE GENOMIC DNA]</scope>
    <source>
        <strain evidence="2 3">CBS 611.86</strain>
    </source>
</reference>
<feature type="region of interest" description="Disordered" evidence="1">
    <location>
        <begin position="184"/>
        <end position="398"/>
    </location>
</feature>
<dbReference type="GO" id="GO:0003824">
    <property type="term" value="F:catalytic activity"/>
    <property type="evidence" value="ECO:0007669"/>
    <property type="project" value="InterPro"/>
</dbReference>
<name>A0A7C8M6J2_9PLEO</name>
<dbReference type="Proteomes" id="UP000481861">
    <property type="component" value="Unassembled WGS sequence"/>
</dbReference>
<dbReference type="AlphaFoldDB" id="A0A7C8M6J2"/>
<dbReference type="EMBL" id="JAADJZ010000010">
    <property type="protein sequence ID" value="KAF2872000.1"/>
    <property type="molecule type" value="Genomic_DNA"/>
</dbReference>
<accession>A0A7C8M6J2</accession>
<feature type="compositionally biased region" description="Polar residues" evidence="1">
    <location>
        <begin position="324"/>
        <end position="337"/>
    </location>
</feature>
<evidence type="ECO:0000313" key="2">
    <source>
        <dbReference type="EMBL" id="KAF2872000.1"/>
    </source>
</evidence>
<proteinExistence type="predicted"/>
<evidence type="ECO:0000256" key="1">
    <source>
        <dbReference type="SAM" id="MobiDB-lite"/>
    </source>
</evidence>
<comment type="caution">
    <text evidence="2">The sequence shown here is derived from an EMBL/GenBank/DDBJ whole genome shotgun (WGS) entry which is preliminary data.</text>
</comment>
<organism evidence="2 3">
    <name type="scientific">Massariosphaeria phaeospora</name>
    <dbReference type="NCBI Taxonomy" id="100035"/>
    <lineage>
        <taxon>Eukaryota</taxon>
        <taxon>Fungi</taxon>
        <taxon>Dikarya</taxon>
        <taxon>Ascomycota</taxon>
        <taxon>Pezizomycotina</taxon>
        <taxon>Dothideomycetes</taxon>
        <taxon>Pleosporomycetidae</taxon>
        <taxon>Pleosporales</taxon>
        <taxon>Pleosporales incertae sedis</taxon>
        <taxon>Massariosphaeria</taxon>
    </lineage>
</organism>